<comment type="caution">
    <text evidence="1">The sequence shown here is derived from an EMBL/GenBank/DDBJ whole genome shotgun (WGS) entry which is preliminary data.</text>
</comment>
<evidence type="ECO:0000313" key="1">
    <source>
        <dbReference type="EMBL" id="KAL3101733.1"/>
    </source>
</evidence>
<dbReference type="AlphaFoldDB" id="A0ABD2KFM5"/>
<evidence type="ECO:0000313" key="2">
    <source>
        <dbReference type="Proteomes" id="UP001620626"/>
    </source>
</evidence>
<reference evidence="1 2" key="1">
    <citation type="submission" date="2024-10" db="EMBL/GenBank/DDBJ databases">
        <authorList>
            <person name="Kim D."/>
        </authorList>
    </citation>
    <scope>NUCLEOTIDE SEQUENCE [LARGE SCALE GENOMIC DNA]</scope>
    <source>
        <strain evidence="1">BH-2024</strain>
    </source>
</reference>
<dbReference type="Proteomes" id="UP001620626">
    <property type="component" value="Unassembled WGS sequence"/>
</dbReference>
<proteinExistence type="predicted"/>
<protein>
    <submittedName>
        <fullName evidence="1">Uncharacterized protein</fullName>
    </submittedName>
</protein>
<name>A0ABD2KFM5_9BILA</name>
<dbReference type="EMBL" id="JBICBT010000765">
    <property type="protein sequence ID" value="KAL3101733.1"/>
    <property type="molecule type" value="Genomic_DNA"/>
</dbReference>
<gene>
    <name evidence="1" type="ORF">niasHT_022935</name>
</gene>
<accession>A0ABD2KFM5</accession>
<organism evidence="1 2">
    <name type="scientific">Heterodera trifolii</name>
    <dbReference type="NCBI Taxonomy" id="157864"/>
    <lineage>
        <taxon>Eukaryota</taxon>
        <taxon>Metazoa</taxon>
        <taxon>Ecdysozoa</taxon>
        <taxon>Nematoda</taxon>
        <taxon>Chromadorea</taxon>
        <taxon>Rhabditida</taxon>
        <taxon>Tylenchina</taxon>
        <taxon>Tylenchomorpha</taxon>
        <taxon>Tylenchoidea</taxon>
        <taxon>Heteroderidae</taxon>
        <taxon>Heteroderinae</taxon>
        <taxon>Heterodera</taxon>
    </lineage>
</organism>
<keyword evidence="2" id="KW-1185">Reference proteome</keyword>
<sequence>MHKKLKNPQLDTWAQLQNAILKEKEASAFLGEFSAFWMLSLDMVPMTSQQTVQLHVNRGCNCVMEAWVSEKDF</sequence>